<reference evidence="1" key="1">
    <citation type="submission" date="2016-05" db="EMBL/GenBank/DDBJ databases">
        <authorList>
            <person name="Lavstsen T."/>
            <person name="Jespersen J.S."/>
        </authorList>
    </citation>
    <scope>NUCLEOTIDE SEQUENCE</scope>
    <source>
        <tissue evidence="1">Brain</tissue>
    </source>
</reference>
<accession>A0A1A8KCI4</accession>
<dbReference type="EMBL" id="HAEE01010090">
    <property type="protein sequence ID" value="SBR30140.1"/>
    <property type="molecule type" value="Transcribed_RNA"/>
</dbReference>
<dbReference type="AlphaFoldDB" id="A0A1A8KCI4"/>
<sequence length="38" mass="4246">KRRGLSERVIVMAVLQDPFVKLPHSYFGGPVCDVTSSR</sequence>
<organism evidence="1">
    <name type="scientific">Nothobranchius kuhntae</name>
    <name type="common">Beira killifish</name>
    <dbReference type="NCBI Taxonomy" id="321403"/>
    <lineage>
        <taxon>Eukaryota</taxon>
        <taxon>Metazoa</taxon>
        <taxon>Chordata</taxon>
        <taxon>Craniata</taxon>
        <taxon>Vertebrata</taxon>
        <taxon>Euteleostomi</taxon>
        <taxon>Actinopterygii</taxon>
        <taxon>Neopterygii</taxon>
        <taxon>Teleostei</taxon>
        <taxon>Neoteleostei</taxon>
        <taxon>Acanthomorphata</taxon>
        <taxon>Ovalentaria</taxon>
        <taxon>Atherinomorphae</taxon>
        <taxon>Cyprinodontiformes</taxon>
        <taxon>Nothobranchiidae</taxon>
        <taxon>Nothobranchius</taxon>
    </lineage>
</organism>
<protein>
    <submittedName>
        <fullName evidence="1">Uncharacterized protein</fullName>
    </submittedName>
</protein>
<gene>
    <name evidence="1" type="primary">Nfu_g_1_024218</name>
</gene>
<feature type="non-terminal residue" evidence="1">
    <location>
        <position position="38"/>
    </location>
</feature>
<proteinExistence type="predicted"/>
<feature type="non-terminal residue" evidence="1">
    <location>
        <position position="1"/>
    </location>
</feature>
<evidence type="ECO:0000313" key="1">
    <source>
        <dbReference type="EMBL" id="SBR30140.1"/>
    </source>
</evidence>
<reference evidence="1" key="2">
    <citation type="submission" date="2016-06" db="EMBL/GenBank/DDBJ databases">
        <title>The genome of a short-lived fish provides insights into sex chromosome evolution and the genetic control of aging.</title>
        <authorList>
            <person name="Reichwald K."/>
            <person name="Felder M."/>
            <person name="Petzold A."/>
            <person name="Koch P."/>
            <person name="Groth M."/>
            <person name="Platzer M."/>
        </authorList>
    </citation>
    <scope>NUCLEOTIDE SEQUENCE</scope>
    <source>
        <tissue evidence="1">Brain</tissue>
    </source>
</reference>
<name>A0A1A8KCI4_NOTKU</name>